<feature type="compositionally biased region" description="Gly residues" evidence="1">
    <location>
        <begin position="402"/>
        <end position="420"/>
    </location>
</feature>
<dbReference type="RefSeq" id="XP_002957016.1">
    <property type="nucleotide sequence ID" value="XM_002956970.1"/>
</dbReference>
<sequence>MSKPSRPPPKVFASPRKKSEMQRGPEARGVARSKSIKAKLRKALAPYLTSTYLQSEIVKHFTKEFLAAHPPPENEDDLPAYVEQHLSELTRVTERWTGCVMRALDPLAHELEVDVKLEQPVTSPVGAVKESVRMKSPRGPSVGGSRLEISSEPPSGEGDCEEGPYPHEEDLDAPPRPEGGLTPSQIFGAVHLVSDVKVWQQILAAQRAEERRQHAIAELHLHHAARIIQRSWRNFVTQKKEDQARLDALVSPDVQAMLSAAAYKAMRDARNKLAVMKLRRSISRKYKGFGSTTPRDLDPIVRTPAPITPAATSSSTAQPSLPSLPYTARKQQRHGNQDSTANSRLGGRGRSDSGESAGAGGGGGKDTGSSAGARSFAARSAHIITRLVSMKDLQMGDTGQQQRGGGGGGGAEDGSGGDGAGEAESSRLRGSGAGVGGSGVRGGGQGEQQQQGRQSRGQLPEGEEEGEDDDDGEGLMLLEEEEEEEEEDSECASGSELDEGETAEAAMEEAEEVVQVAAKLAKAFMGAEDSDDDSDEDNDEDGDGAALGFRSKTPMGDEALAALTAVEAAAAAVAAGGDVDGKAAAAARMAALMSASGIRAVGEGVTALPGSGSALGSGSNGGPQARVHRGRSMVKDASMLRQMIAGALAAAAAPVLGRNGALAVAQMGLGDLLQLPGAKGLLPKAAAALASSRPAAAASGGKLAAVGRGVNQPLQPAQASDVKLAGPQPTHTGGGKAVSGGFGDLGRRGSDGGISHPAMSSQRTGPGAPSRKTISGDVLDAASLVNFNSSISAVLGNPHRPPPPRIAPLHGSSGGGPVTLPAVHANGGDFVFEAGGGGDAAAGWRISPANLPGGGGGGGGPRGSPTGVSAAAAAARATQPWTSARRHAHPPGAHTMVSSLPDPRSPNKDGGGKPRELNWLLPPINRGGPAGPPGGAAAAAAVTAQAAAHSLAAAATAVAVHGGAAGNLVPRVPSDSSMQRLLLVQGVGTSSFNSGGGGGGGGVVAGGPGAMAAAAAAAAVGRARAGAGAMGSSLDSSLQQIRQQPGGQVWFDELLSLVTPPRSVEHMIPPGVGEVTKTLLKNNA</sequence>
<feature type="region of interest" description="Disordered" evidence="1">
    <location>
        <begin position="1"/>
        <end position="33"/>
    </location>
</feature>
<evidence type="ECO:0000313" key="3">
    <source>
        <dbReference type="Proteomes" id="UP000001058"/>
    </source>
</evidence>
<accession>D8UEC3</accession>
<keyword evidence="3" id="KW-1185">Reference proteome</keyword>
<dbReference type="AlphaFoldDB" id="D8UEC3"/>
<organism evidence="3">
    <name type="scientific">Volvox carteri f. nagariensis</name>
    <dbReference type="NCBI Taxonomy" id="3068"/>
    <lineage>
        <taxon>Eukaryota</taxon>
        <taxon>Viridiplantae</taxon>
        <taxon>Chlorophyta</taxon>
        <taxon>core chlorophytes</taxon>
        <taxon>Chlorophyceae</taxon>
        <taxon>CS clade</taxon>
        <taxon>Chlamydomonadales</taxon>
        <taxon>Volvocaceae</taxon>
        <taxon>Volvox</taxon>
    </lineage>
</organism>
<dbReference type="InParanoid" id="D8UEC3"/>
<dbReference type="STRING" id="3068.D8UEC3"/>
<feature type="compositionally biased region" description="Gly residues" evidence="1">
    <location>
        <begin position="852"/>
        <end position="862"/>
    </location>
</feature>
<feature type="region of interest" description="Disordered" evidence="1">
    <location>
        <begin position="526"/>
        <end position="551"/>
    </location>
</feature>
<feature type="region of interest" description="Disordered" evidence="1">
    <location>
        <begin position="715"/>
        <end position="774"/>
    </location>
</feature>
<feature type="compositionally biased region" description="Low complexity" evidence="1">
    <location>
        <begin position="447"/>
        <end position="458"/>
    </location>
</feature>
<feature type="compositionally biased region" description="Basic and acidic residues" evidence="1">
    <location>
        <begin position="905"/>
        <end position="916"/>
    </location>
</feature>
<feature type="compositionally biased region" description="Acidic residues" evidence="1">
    <location>
        <begin position="461"/>
        <end position="509"/>
    </location>
</feature>
<feature type="compositionally biased region" description="Low complexity" evidence="1">
    <location>
        <begin position="863"/>
        <end position="877"/>
    </location>
</feature>
<gene>
    <name evidence="2" type="ORF">VOLCADRAFT_98062</name>
</gene>
<proteinExistence type="predicted"/>
<dbReference type="Proteomes" id="UP000001058">
    <property type="component" value="Unassembled WGS sequence"/>
</dbReference>
<protein>
    <submittedName>
        <fullName evidence="2">Uncharacterized protein</fullName>
    </submittedName>
</protein>
<feature type="compositionally biased region" description="Gly residues" evidence="1">
    <location>
        <begin position="732"/>
        <end position="744"/>
    </location>
</feature>
<dbReference type="KEGG" id="vcn:VOLCADRAFT_98062"/>
<feature type="region of interest" description="Disordered" evidence="1">
    <location>
        <begin position="391"/>
        <end position="509"/>
    </location>
</feature>
<dbReference type="OrthoDB" id="550303at2759"/>
<feature type="compositionally biased region" description="Gly residues" evidence="1">
    <location>
        <begin position="431"/>
        <end position="446"/>
    </location>
</feature>
<feature type="compositionally biased region" description="Acidic residues" evidence="1">
    <location>
        <begin position="528"/>
        <end position="543"/>
    </location>
</feature>
<feature type="compositionally biased region" description="Gly residues" evidence="1">
    <location>
        <begin position="357"/>
        <end position="366"/>
    </location>
</feature>
<feature type="region of interest" description="Disordered" evidence="1">
    <location>
        <begin position="848"/>
        <end position="916"/>
    </location>
</feature>
<feature type="region of interest" description="Disordered" evidence="1">
    <location>
        <begin position="287"/>
        <end position="374"/>
    </location>
</feature>
<feature type="compositionally biased region" description="Pro residues" evidence="1">
    <location>
        <begin position="1"/>
        <end position="10"/>
    </location>
</feature>
<feature type="region of interest" description="Disordered" evidence="1">
    <location>
        <begin position="128"/>
        <end position="181"/>
    </location>
</feature>
<evidence type="ECO:0000313" key="2">
    <source>
        <dbReference type="EMBL" id="EFJ41979.1"/>
    </source>
</evidence>
<feature type="compositionally biased region" description="Basic and acidic residues" evidence="1">
    <location>
        <begin position="17"/>
        <end position="26"/>
    </location>
</feature>
<dbReference type="EMBL" id="GL378388">
    <property type="protein sequence ID" value="EFJ41979.1"/>
    <property type="molecule type" value="Genomic_DNA"/>
</dbReference>
<dbReference type="GeneID" id="9622786"/>
<feature type="compositionally biased region" description="Low complexity" evidence="1">
    <location>
        <begin position="303"/>
        <end position="325"/>
    </location>
</feature>
<name>D8UEC3_VOLCA</name>
<evidence type="ECO:0000256" key="1">
    <source>
        <dbReference type="SAM" id="MobiDB-lite"/>
    </source>
</evidence>
<reference evidence="2 3" key="1">
    <citation type="journal article" date="2010" name="Science">
        <title>Genomic analysis of organismal complexity in the multicellular green alga Volvox carteri.</title>
        <authorList>
            <person name="Prochnik S.E."/>
            <person name="Umen J."/>
            <person name="Nedelcu A.M."/>
            <person name="Hallmann A."/>
            <person name="Miller S.M."/>
            <person name="Nishii I."/>
            <person name="Ferris P."/>
            <person name="Kuo A."/>
            <person name="Mitros T."/>
            <person name="Fritz-Laylin L.K."/>
            <person name="Hellsten U."/>
            <person name="Chapman J."/>
            <person name="Simakov O."/>
            <person name="Rensing S.A."/>
            <person name="Terry A."/>
            <person name="Pangilinan J."/>
            <person name="Kapitonov V."/>
            <person name="Jurka J."/>
            <person name="Salamov A."/>
            <person name="Shapiro H."/>
            <person name="Schmutz J."/>
            <person name="Grimwood J."/>
            <person name="Lindquist E."/>
            <person name="Lucas S."/>
            <person name="Grigoriev I.V."/>
            <person name="Schmitt R."/>
            <person name="Kirk D."/>
            <person name="Rokhsar D.S."/>
        </authorList>
    </citation>
    <scope>NUCLEOTIDE SEQUENCE [LARGE SCALE GENOMIC DNA]</scope>
    <source>
        <strain evidence="3">f. Nagariensis / Eve</strain>
    </source>
</reference>